<feature type="region of interest" description="Disordered" evidence="1">
    <location>
        <begin position="124"/>
        <end position="148"/>
    </location>
</feature>
<proteinExistence type="predicted"/>
<organism evidence="2 3">
    <name type="scientific">Marasmiellus scandens</name>
    <dbReference type="NCBI Taxonomy" id="2682957"/>
    <lineage>
        <taxon>Eukaryota</taxon>
        <taxon>Fungi</taxon>
        <taxon>Dikarya</taxon>
        <taxon>Basidiomycota</taxon>
        <taxon>Agaricomycotina</taxon>
        <taxon>Agaricomycetes</taxon>
        <taxon>Agaricomycetidae</taxon>
        <taxon>Agaricales</taxon>
        <taxon>Marasmiineae</taxon>
        <taxon>Omphalotaceae</taxon>
        <taxon>Marasmiellus</taxon>
    </lineage>
</organism>
<dbReference type="Proteomes" id="UP001498398">
    <property type="component" value="Unassembled WGS sequence"/>
</dbReference>
<comment type="caution">
    <text evidence="2">The sequence shown here is derived from an EMBL/GenBank/DDBJ whole genome shotgun (WGS) entry which is preliminary data.</text>
</comment>
<evidence type="ECO:0000313" key="2">
    <source>
        <dbReference type="EMBL" id="KAK7436526.1"/>
    </source>
</evidence>
<protein>
    <submittedName>
        <fullName evidence="2">Uncharacterized protein</fullName>
    </submittedName>
</protein>
<gene>
    <name evidence="2" type="ORF">VKT23_019080</name>
</gene>
<reference evidence="2 3" key="1">
    <citation type="submission" date="2024-01" db="EMBL/GenBank/DDBJ databases">
        <title>A draft genome for the cacao thread blight pathogen Marasmiellus scandens.</title>
        <authorList>
            <person name="Baruah I.K."/>
            <person name="Leung J."/>
            <person name="Bukari Y."/>
            <person name="Amoako-Attah I."/>
            <person name="Meinhardt L.W."/>
            <person name="Bailey B.A."/>
            <person name="Cohen S.P."/>
        </authorList>
    </citation>
    <scope>NUCLEOTIDE SEQUENCE [LARGE SCALE GENOMIC DNA]</scope>
    <source>
        <strain evidence="2 3">GH-19</strain>
    </source>
</reference>
<name>A0ABR1IMC7_9AGAR</name>
<sequence>MAPSLPASFTSLYRLFLRSTSTSVLHHKLARRNLRNLWRPTFVDAAKVIKQLQNPATSSTNRDHLKAWLEVWQQRTDNVLALLYSSSLSRGLPHQVTRNLNLIVYTEHVRALYKRLPAWKPQLDPNAPEYQVKPPSRKQLNREEKERRYKRMEDMARNTLGQVARMAEGRDKICLGRVRLKGTTFQN</sequence>
<dbReference type="EMBL" id="JBANRG010000093">
    <property type="protein sequence ID" value="KAK7436526.1"/>
    <property type="molecule type" value="Genomic_DNA"/>
</dbReference>
<accession>A0ABR1IMC7</accession>
<evidence type="ECO:0000256" key="1">
    <source>
        <dbReference type="SAM" id="MobiDB-lite"/>
    </source>
</evidence>
<keyword evidence="3" id="KW-1185">Reference proteome</keyword>
<evidence type="ECO:0000313" key="3">
    <source>
        <dbReference type="Proteomes" id="UP001498398"/>
    </source>
</evidence>